<dbReference type="OrthoDB" id="5145129at2"/>
<name>H0QXS9_9ACTN</name>
<dbReference type="Pfam" id="PF07883">
    <property type="entry name" value="Cupin_2"/>
    <property type="match status" value="1"/>
</dbReference>
<keyword evidence="3" id="KW-1185">Reference proteome</keyword>
<reference evidence="2 3" key="1">
    <citation type="submission" date="2011-12" db="EMBL/GenBank/DDBJ databases">
        <title>Whole genome shotgun sequence of Gordonia effusa NBRC 100432.</title>
        <authorList>
            <person name="Yoshida I."/>
            <person name="Takarada H."/>
            <person name="Hosoyama A."/>
            <person name="Tsuchikane K."/>
            <person name="Katsumata H."/>
            <person name="Yamazaki S."/>
            <person name="Fujita N."/>
        </authorList>
    </citation>
    <scope>NUCLEOTIDE SEQUENCE [LARGE SCALE GENOMIC DNA]</scope>
    <source>
        <strain evidence="2 3">NBRC 100432</strain>
    </source>
</reference>
<dbReference type="InterPro" id="IPR013096">
    <property type="entry name" value="Cupin_2"/>
</dbReference>
<accession>H0QXS9</accession>
<comment type="caution">
    <text evidence="2">The sequence shown here is derived from an EMBL/GenBank/DDBJ whole genome shotgun (WGS) entry which is preliminary data.</text>
</comment>
<dbReference type="InterPro" id="IPR014710">
    <property type="entry name" value="RmlC-like_jellyroll"/>
</dbReference>
<dbReference type="Proteomes" id="UP000035034">
    <property type="component" value="Unassembled WGS sequence"/>
</dbReference>
<dbReference type="eggNOG" id="COG1917">
    <property type="taxonomic scope" value="Bacteria"/>
</dbReference>
<dbReference type="AlphaFoldDB" id="H0QXS9"/>
<dbReference type="SUPFAM" id="SSF51182">
    <property type="entry name" value="RmlC-like cupins"/>
    <property type="match status" value="1"/>
</dbReference>
<dbReference type="Gene3D" id="2.60.120.10">
    <property type="entry name" value="Jelly Rolls"/>
    <property type="match status" value="1"/>
</dbReference>
<proteinExistence type="predicted"/>
<evidence type="ECO:0000259" key="1">
    <source>
        <dbReference type="Pfam" id="PF07883"/>
    </source>
</evidence>
<evidence type="ECO:0000313" key="3">
    <source>
        <dbReference type="Proteomes" id="UP000035034"/>
    </source>
</evidence>
<gene>
    <name evidence="2" type="ORF">GOEFS_036_00690</name>
</gene>
<dbReference type="InterPro" id="IPR011051">
    <property type="entry name" value="RmlC_Cupin_sf"/>
</dbReference>
<dbReference type="RefSeq" id="WP_007316968.1">
    <property type="nucleotide sequence ID" value="NZ_BAEH01000036.1"/>
</dbReference>
<feature type="domain" description="Cupin type-2" evidence="1">
    <location>
        <begin position="36"/>
        <end position="93"/>
    </location>
</feature>
<dbReference type="EMBL" id="BAEH01000036">
    <property type="protein sequence ID" value="GAB17630.1"/>
    <property type="molecule type" value="Genomic_DNA"/>
</dbReference>
<dbReference type="STRING" id="1077974.GOEFS_036_00690"/>
<protein>
    <recommendedName>
        <fullName evidence="1">Cupin type-2 domain-containing protein</fullName>
    </recommendedName>
</protein>
<sequence>MTIVAADSHRSVTTPNATMTTLASPTLGEASASLWRVEMEPGAQGPEHAFVGEVLWTITEGTATLILAGVESEVRAGDTAVLPADVPRTWIAGADGFIALVTTSAPGGVWRDGDPDTVAVPPWVR</sequence>
<evidence type="ECO:0000313" key="2">
    <source>
        <dbReference type="EMBL" id="GAB17630.1"/>
    </source>
</evidence>
<organism evidence="2 3">
    <name type="scientific">Gordonia effusa NBRC 100432</name>
    <dbReference type="NCBI Taxonomy" id="1077974"/>
    <lineage>
        <taxon>Bacteria</taxon>
        <taxon>Bacillati</taxon>
        <taxon>Actinomycetota</taxon>
        <taxon>Actinomycetes</taxon>
        <taxon>Mycobacteriales</taxon>
        <taxon>Gordoniaceae</taxon>
        <taxon>Gordonia</taxon>
    </lineage>
</organism>